<dbReference type="EMBL" id="HADY01019325">
    <property type="protein sequence ID" value="SBP57810.1"/>
    <property type="molecule type" value="Transcribed_RNA"/>
</dbReference>
<dbReference type="PANTHER" id="PTHR47510">
    <property type="entry name" value="REVERSE TRANSCRIPTASE DOMAIN-CONTAINING PROTEIN"/>
    <property type="match status" value="1"/>
</dbReference>
<accession>A0A1A8AU96</accession>
<dbReference type="AlphaFoldDB" id="A0A1A8AU96"/>
<protein>
    <submittedName>
        <fullName evidence="1">Uncharacterized protein</fullName>
    </submittedName>
</protein>
<reference evidence="1" key="2">
    <citation type="submission" date="2016-06" db="EMBL/GenBank/DDBJ databases">
        <title>The genome of a short-lived fish provides insights into sex chromosome evolution and the genetic control of aging.</title>
        <authorList>
            <person name="Reichwald K."/>
            <person name="Felder M."/>
            <person name="Petzold A."/>
            <person name="Koch P."/>
            <person name="Groth M."/>
            <person name="Platzer M."/>
        </authorList>
    </citation>
    <scope>NUCLEOTIDE SEQUENCE</scope>
    <source>
        <tissue evidence="1">Brain</tissue>
    </source>
</reference>
<proteinExistence type="predicted"/>
<feature type="non-terminal residue" evidence="1">
    <location>
        <position position="169"/>
    </location>
</feature>
<gene>
    <name evidence="1" type="primary">CR392001.1</name>
</gene>
<evidence type="ECO:0000313" key="1">
    <source>
        <dbReference type="EMBL" id="SBP57810.1"/>
    </source>
</evidence>
<feature type="non-terminal residue" evidence="1">
    <location>
        <position position="1"/>
    </location>
</feature>
<name>A0A1A8AU96_NOTFU</name>
<sequence length="169" mass="18678">ASGPDRISGRLLKVHGGQLAGVLCSLFNHSLAEHAIPSIWKSSIICPVAKNNSGINSDRRPVAPTSLVLKTFERLVMAQLLVDVGACLDPVMFADQPHRGVDDAVLTLLRETLTHLEKPKSHVNLFFVDFSSAFKTVQPHLMGRKLLNLNFNPHLILWVLAFLTGREQR</sequence>
<dbReference type="PANTHER" id="PTHR47510:SF3">
    <property type="entry name" value="ENDO_EXONUCLEASE_PHOSPHATASE DOMAIN-CONTAINING PROTEIN"/>
    <property type="match status" value="1"/>
</dbReference>
<reference evidence="1" key="1">
    <citation type="submission" date="2016-05" db="EMBL/GenBank/DDBJ databases">
        <authorList>
            <person name="Lavstsen T."/>
            <person name="Jespersen J.S."/>
        </authorList>
    </citation>
    <scope>NUCLEOTIDE SEQUENCE</scope>
    <source>
        <tissue evidence="1">Brain</tissue>
    </source>
</reference>
<organism evidence="1">
    <name type="scientific">Nothobranchius furzeri</name>
    <name type="common">Turquoise killifish</name>
    <dbReference type="NCBI Taxonomy" id="105023"/>
    <lineage>
        <taxon>Eukaryota</taxon>
        <taxon>Metazoa</taxon>
        <taxon>Chordata</taxon>
        <taxon>Craniata</taxon>
        <taxon>Vertebrata</taxon>
        <taxon>Euteleostomi</taxon>
        <taxon>Actinopterygii</taxon>
        <taxon>Neopterygii</taxon>
        <taxon>Teleostei</taxon>
        <taxon>Neoteleostei</taxon>
        <taxon>Acanthomorphata</taxon>
        <taxon>Ovalentaria</taxon>
        <taxon>Atherinomorphae</taxon>
        <taxon>Cyprinodontiformes</taxon>
        <taxon>Nothobranchiidae</taxon>
        <taxon>Nothobranchius</taxon>
    </lineage>
</organism>